<keyword evidence="8" id="KW-1133">Transmembrane helix</keyword>
<dbReference type="GO" id="GO:0009617">
    <property type="term" value="P:response to bacterium"/>
    <property type="evidence" value="ECO:0007669"/>
    <property type="project" value="TreeGrafter"/>
</dbReference>
<dbReference type="InterPro" id="IPR007110">
    <property type="entry name" value="Ig-like_dom"/>
</dbReference>
<keyword evidence="12" id="KW-1185">Reference proteome</keyword>
<evidence type="ECO:0000256" key="5">
    <source>
        <dbReference type="ARBA" id="ARBA00023136"/>
    </source>
</evidence>
<evidence type="ECO:0000259" key="10">
    <source>
        <dbReference type="PROSITE" id="PS50835"/>
    </source>
</evidence>
<comment type="subcellular location">
    <subcellularLocation>
        <location evidence="1">Cell membrane</location>
    </subcellularLocation>
</comment>
<dbReference type="InterPro" id="IPR003599">
    <property type="entry name" value="Ig_sub"/>
</dbReference>
<dbReference type="InterPro" id="IPR013783">
    <property type="entry name" value="Ig-like_fold"/>
</dbReference>
<evidence type="ECO:0000256" key="8">
    <source>
        <dbReference type="SAM" id="Phobius"/>
    </source>
</evidence>
<evidence type="ECO:0000256" key="9">
    <source>
        <dbReference type="SAM" id="SignalP"/>
    </source>
</evidence>
<dbReference type="InterPro" id="IPR052051">
    <property type="entry name" value="TCR_complex_component"/>
</dbReference>
<accession>A0A9D3NSW9</accession>
<organism evidence="11 12">
    <name type="scientific">Hemibagrus wyckioides</name>
    <dbReference type="NCBI Taxonomy" id="337641"/>
    <lineage>
        <taxon>Eukaryota</taxon>
        <taxon>Metazoa</taxon>
        <taxon>Chordata</taxon>
        <taxon>Craniata</taxon>
        <taxon>Vertebrata</taxon>
        <taxon>Euteleostomi</taxon>
        <taxon>Actinopterygii</taxon>
        <taxon>Neopterygii</taxon>
        <taxon>Teleostei</taxon>
        <taxon>Ostariophysi</taxon>
        <taxon>Siluriformes</taxon>
        <taxon>Bagridae</taxon>
        <taxon>Hemibagrus</taxon>
    </lineage>
</organism>
<keyword evidence="5 8" id="KW-0472">Membrane</keyword>
<dbReference type="InterPro" id="IPR013106">
    <property type="entry name" value="Ig_V-set"/>
</dbReference>
<dbReference type="PROSITE" id="PS50835">
    <property type="entry name" value="IG_LIKE"/>
    <property type="match status" value="1"/>
</dbReference>
<dbReference type="GO" id="GO:0002376">
    <property type="term" value="P:immune system process"/>
    <property type="evidence" value="ECO:0007669"/>
    <property type="project" value="UniProtKB-KW"/>
</dbReference>
<dbReference type="Proteomes" id="UP000824219">
    <property type="component" value="Linkage Group LG08"/>
</dbReference>
<comment type="caution">
    <text evidence="11">The sequence shown here is derived from an EMBL/GenBank/DDBJ whole genome shotgun (WGS) entry which is preliminary data.</text>
</comment>
<keyword evidence="7" id="KW-0325">Glycoprotein</keyword>
<dbReference type="AlphaFoldDB" id="A0A9D3NSW9"/>
<dbReference type="Gene3D" id="2.60.40.10">
    <property type="entry name" value="Immunoglobulins"/>
    <property type="match status" value="1"/>
</dbReference>
<feature type="transmembrane region" description="Helical" evidence="8">
    <location>
        <begin position="175"/>
        <end position="197"/>
    </location>
</feature>
<dbReference type="SMART" id="SM00406">
    <property type="entry name" value="IGv"/>
    <property type="match status" value="1"/>
</dbReference>
<evidence type="ECO:0000256" key="4">
    <source>
        <dbReference type="ARBA" id="ARBA00022859"/>
    </source>
</evidence>
<feature type="signal peptide" evidence="9">
    <location>
        <begin position="1"/>
        <end position="20"/>
    </location>
</feature>
<keyword evidence="4" id="KW-0391">Immunity</keyword>
<evidence type="ECO:0000313" key="11">
    <source>
        <dbReference type="EMBL" id="KAG7328841.1"/>
    </source>
</evidence>
<dbReference type="Pfam" id="PF07686">
    <property type="entry name" value="V-set"/>
    <property type="match status" value="1"/>
</dbReference>
<reference evidence="11 12" key="1">
    <citation type="submission" date="2021-06" db="EMBL/GenBank/DDBJ databases">
        <title>Chromosome-level genome assembly of the red-tail catfish (Hemibagrus wyckioides).</title>
        <authorList>
            <person name="Shao F."/>
        </authorList>
    </citation>
    <scope>NUCLEOTIDE SEQUENCE [LARGE SCALE GENOMIC DNA]</scope>
    <source>
        <strain evidence="11">EC202008001</strain>
        <tissue evidence="11">Blood</tissue>
    </source>
</reference>
<name>A0A9D3NSW9_9TELE</name>
<dbReference type="InterPro" id="IPR036179">
    <property type="entry name" value="Ig-like_dom_sf"/>
</dbReference>
<keyword evidence="2" id="KW-1003">Cell membrane</keyword>
<evidence type="ECO:0000256" key="7">
    <source>
        <dbReference type="ARBA" id="ARBA00023180"/>
    </source>
</evidence>
<dbReference type="OrthoDB" id="6370831at2759"/>
<dbReference type="EMBL" id="JAHKSW010000008">
    <property type="protein sequence ID" value="KAG7328841.1"/>
    <property type="molecule type" value="Genomic_DNA"/>
</dbReference>
<dbReference type="CDD" id="cd00099">
    <property type="entry name" value="IgV"/>
    <property type="match status" value="1"/>
</dbReference>
<proteinExistence type="predicted"/>
<evidence type="ECO:0000256" key="2">
    <source>
        <dbReference type="ARBA" id="ARBA00022475"/>
    </source>
</evidence>
<dbReference type="SUPFAM" id="SSF48726">
    <property type="entry name" value="Immunoglobulin"/>
    <property type="match status" value="1"/>
</dbReference>
<dbReference type="PANTHER" id="PTHR19433:SF133">
    <property type="entry name" value="IMMUNE-TYPE RECEPTOR 5 PRECURSOR-RELATED"/>
    <property type="match status" value="1"/>
</dbReference>
<keyword evidence="3 9" id="KW-0732">Signal</keyword>
<dbReference type="PANTHER" id="PTHR19433">
    <property type="entry name" value="T-CELL RECEPTOR ALPHA CHAIN V REGION-RELATED"/>
    <property type="match status" value="1"/>
</dbReference>
<evidence type="ECO:0000256" key="6">
    <source>
        <dbReference type="ARBA" id="ARBA00023157"/>
    </source>
</evidence>
<feature type="chain" id="PRO_5038942059" description="Ig-like domain-containing protein" evidence="9">
    <location>
        <begin position="21"/>
        <end position="255"/>
    </location>
</feature>
<keyword evidence="8" id="KW-0812">Transmembrane</keyword>
<evidence type="ECO:0000313" key="12">
    <source>
        <dbReference type="Proteomes" id="UP000824219"/>
    </source>
</evidence>
<dbReference type="GO" id="GO:0005886">
    <property type="term" value="C:plasma membrane"/>
    <property type="evidence" value="ECO:0007669"/>
    <property type="project" value="UniProtKB-SubCell"/>
</dbReference>
<sequence length="255" mass="28912">MVSGFWIFVLIVSTMYTVQPGRCWVTAQSPTVPKVYQPDKELSVNIGDSATLQCCNFGIKDREVIWFKQQYGKQPHIMVRFFKTDGEKFYNEFQNSRFQMKQFGNCFNLTISNTTLSDEATYYCALVSTDGTLLKIKGERVNTETPKPALSDNSVVCDPTLHGNNTNMNTQDKTVPALGTALGLCTILIFCLTYFILRRRKLDKMNTSVEESSGMRQESDAEALNYAAIHFTKRKVKADKRKPVVSEDLVYSNVK</sequence>
<dbReference type="SMART" id="SM00409">
    <property type="entry name" value="IG"/>
    <property type="match status" value="1"/>
</dbReference>
<evidence type="ECO:0000256" key="3">
    <source>
        <dbReference type="ARBA" id="ARBA00022729"/>
    </source>
</evidence>
<protein>
    <recommendedName>
        <fullName evidence="10">Ig-like domain-containing protein</fullName>
    </recommendedName>
</protein>
<feature type="domain" description="Ig-like" evidence="10">
    <location>
        <begin position="33"/>
        <end position="134"/>
    </location>
</feature>
<keyword evidence="6" id="KW-1015">Disulfide bond</keyword>
<evidence type="ECO:0000256" key="1">
    <source>
        <dbReference type="ARBA" id="ARBA00004236"/>
    </source>
</evidence>
<gene>
    <name evidence="11" type="ORF">KOW79_007015</name>
</gene>